<feature type="domain" description="Calcineurin-like phosphoesterase" evidence="1">
    <location>
        <begin position="1"/>
        <end position="194"/>
    </location>
</feature>
<dbReference type="GO" id="GO:0016787">
    <property type="term" value="F:hydrolase activity"/>
    <property type="evidence" value="ECO:0007669"/>
    <property type="project" value="InterPro"/>
</dbReference>
<gene>
    <name evidence="2" type="ORF">ERS852578_02072</name>
</gene>
<evidence type="ECO:0000313" key="2">
    <source>
        <dbReference type="EMBL" id="CUN08282.1"/>
    </source>
</evidence>
<evidence type="ECO:0000259" key="1">
    <source>
        <dbReference type="Pfam" id="PF00149"/>
    </source>
</evidence>
<dbReference type="Pfam" id="PF00149">
    <property type="entry name" value="Metallophos"/>
    <property type="match status" value="1"/>
</dbReference>
<evidence type="ECO:0000313" key="3">
    <source>
        <dbReference type="Proteomes" id="UP000095390"/>
    </source>
</evidence>
<name>A0A173TZK9_9FIRM</name>
<proteinExistence type="predicted"/>
<dbReference type="Proteomes" id="UP000095390">
    <property type="component" value="Unassembled WGS sequence"/>
</dbReference>
<reference evidence="2 3" key="1">
    <citation type="submission" date="2015-09" db="EMBL/GenBank/DDBJ databases">
        <authorList>
            <consortium name="Pathogen Informatics"/>
        </authorList>
    </citation>
    <scope>NUCLEOTIDE SEQUENCE [LARGE SCALE GENOMIC DNA]</scope>
    <source>
        <strain evidence="2 3">2789STDY5834966</strain>
    </source>
</reference>
<dbReference type="AlphaFoldDB" id="A0A173TZK9"/>
<organism evidence="2 3">
    <name type="scientific">Anaerobutyricum hallii</name>
    <dbReference type="NCBI Taxonomy" id="39488"/>
    <lineage>
        <taxon>Bacteria</taxon>
        <taxon>Bacillati</taxon>
        <taxon>Bacillota</taxon>
        <taxon>Clostridia</taxon>
        <taxon>Lachnospirales</taxon>
        <taxon>Lachnospiraceae</taxon>
        <taxon>Anaerobutyricum</taxon>
    </lineage>
</organism>
<accession>A0A173TZK9</accession>
<dbReference type="RefSeq" id="WP_022169480.1">
    <property type="nucleotide sequence ID" value="NZ_CAUDVV010000068.1"/>
</dbReference>
<protein>
    <recommendedName>
        <fullName evidence="1">Calcineurin-like phosphoesterase domain-containing protein</fullName>
    </recommendedName>
</protein>
<dbReference type="SUPFAM" id="SSF56300">
    <property type="entry name" value="Metallo-dependent phosphatases"/>
    <property type="match status" value="1"/>
</dbReference>
<dbReference type="Gene3D" id="3.60.21.10">
    <property type="match status" value="1"/>
</dbReference>
<dbReference type="EMBL" id="CYYC01000026">
    <property type="protein sequence ID" value="CUN08282.1"/>
    <property type="molecule type" value="Genomic_DNA"/>
</dbReference>
<dbReference type="OrthoDB" id="2033705at2"/>
<dbReference type="InterPro" id="IPR004843">
    <property type="entry name" value="Calcineurin-like_PHP"/>
</dbReference>
<dbReference type="InterPro" id="IPR029052">
    <property type="entry name" value="Metallo-depent_PP-like"/>
</dbReference>
<sequence length="240" mass="28097">MKVLIIPDVHLKPFMFKQAAELMERGIAKRAVCLMDIPDDWDKQFDISLYEETYDAAIRFAKKYPDTAWCYGNHDLSYVWHKLETGYSPMAAYTVQKKLIDLKEVLPEGNLIKYVHRIDNVLFSHAGMSKDFVNLHVPKSKYDDVDDVLDYVNHLGEMKMWYDGSPIWLRPQYTDVKMYKSQQFLQVVGHTPMETITKKKNVISCDVFSTYRDGKPIGTEEFLLLDTITWDYSMVNYGNY</sequence>